<evidence type="ECO:0000313" key="3">
    <source>
        <dbReference type="Proteomes" id="UP000828390"/>
    </source>
</evidence>
<name>A0A9D4I7X6_DREPO</name>
<dbReference type="OrthoDB" id="6063157at2759"/>
<reference evidence="2" key="2">
    <citation type="submission" date="2020-11" db="EMBL/GenBank/DDBJ databases">
        <authorList>
            <person name="McCartney M.A."/>
            <person name="Auch B."/>
            <person name="Kono T."/>
            <person name="Mallez S."/>
            <person name="Becker A."/>
            <person name="Gohl D.M."/>
            <person name="Silverstein K.A.T."/>
            <person name="Koren S."/>
            <person name="Bechman K.B."/>
            <person name="Herman A."/>
            <person name="Abrahante J.E."/>
            <person name="Garbe J."/>
        </authorList>
    </citation>
    <scope>NUCLEOTIDE SEQUENCE</scope>
    <source>
        <strain evidence="2">Duluth1</strain>
        <tissue evidence="2">Whole animal</tissue>
    </source>
</reference>
<sequence length="179" mass="19572">MAATSTTSQEMITCFFVFVIGCACALGYPSLGRNRQTEEINTILNELRKELHINLKANSPSTNDIILTAAEFPRNVQANPSQFDAISELSPQTSRDQPLLSALLSKSELDPATGSLSLEVSKRQGNWDFDYGLGGGRFGKRAGFGDYTLGGGRFGRDVDHVTRFEDEVVDFVDPDEEDG</sequence>
<keyword evidence="3" id="KW-1185">Reference proteome</keyword>
<keyword evidence="1" id="KW-0472">Membrane</keyword>
<dbReference type="EMBL" id="JAIWYP010000010">
    <property type="protein sequence ID" value="KAH3751570.1"/>
    <property type="molecule type" value="Genomic_DNA"/>
</dbReference>
<evidence type="ECO:0000313" key="2">
    <source>
        <dbReference type="EMBL" id="KAH3751570.1"/>
    </source>
</evidence>
<dbReference type="Proteomes" id="UP000828390">
    <property type="component" value="Unassembled WGS sequence"/>
</dbReference>
<reference evidence="2" key="1">
    <citation type="journal article" date="2019" name="bioRxiv">
        <title>The Genome of the Zebra Mussel, Dreissena polymorpha: A Resource for Invasive Species Research.</title>
        <authorList>
            <person name="McCartney M.A."/>
            <person name="Auch B."/>
            <person name="Kono T."/>
            <person name="Mallez S."/>
            <person name="Zhang Y."/>
            <person name="Obille A."/>
            <person name="Becker A."/>
            <person name="Abrahante J.E."/>
            <person name="Garbe J."/>
            <person name="Badalamenti J.P."/>
            <person name="Herman A."/>
            <person name="Mangelson H."/>
            <person name="Liachko I."/>
            <person name="Sullivan S."/>
            <person name="Sone E.D."/>
            <person name="Koren S."/>
            <person name="Silverstein K.A.T."/>
            <person name="Beckman K.B."/>
            <person name="Gohl D.M."/>
        </authorList>
    </citation>
    <scope>NUCLEOTIDE SEQUENCE</scope>
    <source>
        <strain evidence="2">Duluth1</strain>
        <tissue evidence="2">Whole animal</tissue>
    </source>
</reference>
<accession>A0A9D4I7X6</accession>
<evidence type="ECO:0000256" key="1">
    <source>
        <dbReference type="SAM" id="Phobius"/>
    </source>
</evidence>
<organism evidence="2 3">
    <name type="scientific">Dreissena polymorpha</name>
    <name type="common">Zebra mussel</name>
    <name type="synonym">Mytilus polymorpha</name>
    <dbReference type="NCBI Taxonomy" id="45954"/>
    <lineage>
        <taxon>Eukaryota</taxon>
        <taxon>Metazoa</taxon>
        <taxon>Spiralia</taxon>
        <taxon>Lophotrochozoa</taxon>
        <taxon>Mollusca</taxon>
        <taxon>Bivalvia</taxon>
        <taxon>Autobranchia</taxon>
        <taxon>Heteroconchia</taxon>
        <taxon>Euheterodonta</taxon>
        <taxon>Imparidentia</taxon>
        <taxon>Neoheterodontei</taxon>
        <taxon>Myida</taxon>
        <taxon>Dreissenoidea</taxon>
        <taxon>Dreissenidae</taxon>
        <taxon>Dreissena</taxon>
    </lineage>
</organism>
<gene>
    <name evidence="2" type="ORF">DPMN_186137</name>
</gene>
<feature type="transmembrane region" description="Helical" evidence="1">
    <location>
        <begin position="12"/>
        <end position="31"/>
    </location>
</feature>
<evidence type="ECO:0008006" key="4">
    <source>
        <dbReference type="Google" id="ProtNLM"/>
    </source>
</evidence>
<proteinExistence type="predicted"/>
<comment type="caution">
    <text evidence="2">The sequence shown here is derived from an EMBL/GenBank/DDBJ whole genome shotgun (WGS) entry which is preliminary data.</text>
</comment>
<keyword evidence="1" id="KW-1133">Transmembrane helix</keyword>
<keyword evidence="1" id="KW-0812">Transmembrane</keyword>
<protein>
    <recommendedName>
        <fullName evidence="4">Cholecystokinin</fullName>
    </recommendedName>
</protein>
<dbReference type="AlphaFoldDB" id="A0A9D4I7X6"/>